<organism evidence="2 3">
    <name type="scientific">Momordica charantia</name>
    <name type="common">Bitter gourd</name>
    <name type="synonym">Balsam pear</name>
    <dbReference type="NCBI Taxonomy" id="3673"/>
    <lineage>
        <taxon>Eukaryota</taxon>
        <taxon>Viridiplantae</taxon>
        <taxon>Streptophyta</taxon>
        <taxon>Embryophyta</taxon>
        <taxon>Tracheophyta</taxon>
        <taxon>Spermatophyta</taxon>
        <taxon>Magnoliopsida</taxon>
        <taxon>eudicotyledons</taxon>
        <taxon>Gunneridae</taxon>
        <taxon>Pentapetalae</taxon>
        <taxon>rosids</taxon>
        <taxon>fabids</taxon>
        <taxon>Cucurbitales</taxon>
        <taxon>Cucurbitaceae</taxon>
        <taxon>Momordiceae</taxon>
        <taxon>Momordica</taxon>
    </lineage>
</organism>
<dbReference type="GeneID" id="111016554"/>
<accession>A0A6J1D341</accession>
<feature type="region of interest" description="Disordered" evidence="1">
    <location>
        <begin position="104"/>
        <end position="124"/>
    </location>
</feature>
<name>A0A6J1D341_MOMCH</name>
<dbReference type="KEGG" id="mcha:111016554"/>
<keyword evidence="2" id="KW-1185">Reference proteome</keyword>
<dbReference type="Proteomes" id="UP000504603">
    <property type="component" value="Unplaced"/>
</dbReference>
<dbReference type="RefSeq" id="XP_022147686.1">
    <property type="nucleotide sequence ID" value="XM_022291994.1"/>
</dbReference>
<feature type="region of interest" description="Disordered" evidence="1">
    <location>
        <begin position="30"/>
        <end position="55"/>
    </location>
</feature>
<evidence type="ECO:0000313" key="3">
    <source>
        <dbReference type="RefSeq" id="XP_022147686.1"/>
    </source>
</evidence>
<sequence length="124" mass="14239">MEITSFPFLNQEELLPIYSLFSDMDNFSVNQSSKKRRRQDGDGDDQSQSSFDGNDLLKLPFWYDQEEKQQHWVMDSNQENANFEADFKREFGVSDESFPQFDIAAKNPRRSAVENAASASPAKG</sequence>
<protein>
    <submittedName>
        <fullName evidence="3">Uncharacterized protein LOC111016554</fullName>
    </submittedName>
</protein>
<dbReference type="AlphaFoldDB" id="A0A6J1D341"/>
<evidence type="ECO:0000256" key="1">
    <source>
        <dbReference type="SAM" id="MobiDB-lite"/>
    </source>
</evidence>
<proteinExistence type="predicted"/>
<reference evidence="3" key="1">
    <citation type="submission" date="2025-08" db="UniProtKB">
        <authorList>
            <consortium name="RefSeq"/>
        </authorList>
    </citation>
    <scope>IDENTIFICATION</scope>
</reference>
<evidence type="ECO:0000313" key="2">
    <source>
        <dbReference type="Proteomes" id="UP000504603"/>
    </source>
</evidence>
<gene>
    <name evidence="3" type="primary">LOC111016554</name>
</gene>
<feature type="non-terminal residue" evidence="3">
    <location>
        <position position="124"/>
    </location>
</feature>